<reference evidence="3" key="1">
    <citation type="submission" date="2021-11" db="EMBL/GenBank/DDBJ databases">
        <authorList>
            <consortium name="Genoscope - CEA"/>
            <person name="William W."/>
        </authorList>
    </citation>
    <scope>NUCLEOTIDE SEQUENCE</scope>
</reference>
<dbReference type="AlphaFoldDB" id="A0A8J2SBK4"/>
<protein>
    <submittedName>
        <fullName evidence="3">Uncharacterized protein</fullName>
    </submittedName>
</protein>
<evidence type="ECO:0000313" key="4">
    <source>
        <dbReference type="Proteomes" id="UP000789595"/>
    </source>
</evidence>
<proteinExistence type="predicted"/>
<sequence length="255" mass="27719">MAYTTSSSSDSDDSDDDMALIAAERWAAKRLVAPGARARVADAIADGHGVAMLIHAARPDLLRDAHAFESGRAEAERNWSLLEARALKRLGVRPPPLDELLRGRDAARRRDNAARFLLELRRALKRAPMVSPRVTPRKRGAARSPPPPQFEEGAFEALVARLRRAAAGYTRAANVSAAKSNAFDERMDLLRTKNRSDLEATKGRIDALKEEVAKADVAAARCAREARSALGKTRVAESPASGAGRVQEPRAIHYS</sequence>
<dbReference type="Proteomes" id="UP000789595">
    <property type="component" value="Unassembled WGS sequence"/>
</dbReference>
<feature type="region of interest" description="Disordered" evidence="2">
    <location>
        <begin position="227"/>
        <end position="255"/>
    </location>
</feature>
<feature type="coiled-coil region" evidence="1">
    <location>
        <begin position="198"/>
        <end position="225"/>
    </location>
</feature>
<evidence type="ECO:0000256" key="1">
    <source>
        <dbReference type="SAM" id="Coils"/>
    </source>
</evidence>
<feature type="region of interest" description="Disordered" evidence="2">
    <location>
        <begin position="129"/>
        <end position="149"/>
    </location>
</feature>
<dbReference type="EMBL" id="CAKKNE010000001">
    <property type="protein sequence ID" value="CAH0364544.1"/>
    <property type="molecule type" value="Genomic_DNA"/>
</dbReference>
<name>A0A8J2SBK4_9STRA</name>
<gene>
    <name evidence="3" type="ORF">PECAL_1P09110</name>
</gene>
<evidence type="ECO:0000256" key="2">
    <source>
        <dbReference type="SAM" id="MobiDB-lite"/>
    </source>
</evidence>
<comment type="caution">
    <text evidence="3">The sequence shown here is derived from an EMBL/GenBank/DDBJ whole genome shotgun (WGS) entry which is preliminary data.</text>
</comment>
<accession>A0A8J2SBK4</accession>
<keyword evidence="4" id="KW-1185">Reference proteome</keyword>
<evidence type="ECO:0000313" key="3">
    <source>
        <dbReference type="EMBL" id="CAH0364544.1"/>
    </source>
</evidence>
<organism evidence="3 4">
    <name type="scientific">Pelagomonas calceolata</name>
    <dbReference type="NCBI Taxonomy" id="35677"/>
    <lineage>
        <taxon>Eukaryota</taxon>
        <taxon>Sar</taxon>
        <taxon>Stramenopiles</taxon>
        <taxon>Ochrophyta</taxon>
        <taxon>Pelagophyceae</taxon>
        <taxon>Pelagomonadales</taxon>
        <taxon>Pelagomonadaceae</taxon>
        <taxon>Pelagomonas</taxon>
    </lineage>
</organism>
<keyword evidence="1" id="KW-0175">Coiled coil</keyword>